<dbReference type="RefSeq" id="WP_179002801.1">
    <property type="nucleotide sequence ID" value="NZ_JBHSCO010000005.1"/>
</dbReference>
<evidence type="ECO:0000313" key="2">
    <source>
        <dbReference type="Proteomes" id="UP001595719"/>
    </source>
</evidence>
<dbReference type="EMBL" id="JBHSCO010000005">
    <property type="protein sequence ID" value="MFC4392742.1"/>
    <property type="molecule type" value="Genomic_DNA"/>
</dbReference>
<gene>
    <name evidence="1" type="ORF">ACFOY0_17230</name>
</gene>
<accession>A0ABV8W9A1</accession>
<comment type="caution">
    <text evidence="1">The sequence shown here is derived from an EMBL/GenBank/DDBJ whole genome shotgun (WGS) entry which is preliminary data.</text>
</comment>
<dbReference type="Proteomes" id="UP001595719">
    <property type="component" value="Unassembled WGS sequence"/>
</dbReference>
<sequence>MKIEVGENNNIEIDRAVKFVSFLLNKHNELFFSDKKEILVIDRGENVYLNIGLGYPEGIFLEYVNNLNGGSNFVVYNRKVTKEEVFVYYYFGHYTEIRNRNLIHLGTIVEILYDFFNNTVINFNESHWEES</sequence>
<keyword evidence="2" id="KW-1185">Reference proteome</keyword>
<evidence type="ECO:0000313" key="1">
    <source>
        <dbReference type="EMBL" id="MFC4392742.1"/>
    </source>
</evidence>
<proteinExistence type="predicted"/>
<reference evidence="2" key="1">
    <citation type="journal article" date="2019" name="Int. J. Syst. Evol. Microbiol.">
        <title>The Global Catalogue of Microorganisms (GCM) 10K type strain sequencing project: providing services to taxonomists for standard genome sequencing and annotation.</title>
        <authorList>
            <consortium name="The Broad Institute Genomics Platform"/>
            <consortium name="The Broad Institute Genome Sequencing Center for Infectious Disease"/>
            <person name="Wu L."/>
            <person name="Ma J."/>
        </authorList>
    </citation>
    <scope>NUCLEOTIDE SEQUENCE [LARGE SCALE GENOMIC DNA]</scope>
    <source>
        <strain evidence="2">CGMCC 1.15345</strain>
    </source>
</reference>
<organism evidence="1 2">
    <name type="scientific">Flavobacterium quisquiliarum</name>
    <dbReference type="NCBI Taxonomy" id="1834436"/>
    <lineage>
        <taxon>Bacteria</taxon>
        <taxon>Pseudomonadati</taxon>
        <taxon>Bacteroidota</taxon>
        <taxon>Flavobacteriia</taxon>
        <taxon>Flavobacteriales</taxon>
        <taxon>Flavobacteriaceae</taxon>
        <taxon>Flavobacterium</taxon>
    </lineage>
</organism>
<name>A0ABV8W9A1_9FLAO</name>
<protein>
    <submittedName>
        <fullName evidence="1">Uncharacterized protein</fullName>
    </submittedName>
</protein>